<feature type="region of interest" description="Disordered" evidence="1">
    <location>
        <begin position="146"/>
        <end position="180"/>
    </location>
</feature>
<organism evidence="2 3">
    <name type="scientific">Anopheles farauti</name>
    <dbReference type="NCBI Taxonomy" id="69004"/>
    <lineage>
        <taxon>Eukaryota</taxon>
        <taxon>Metazoa</taxon>
        <taxon>Ecdysozoa</taxon>
        <taxon>Arthropoda</taxon>
        <taxon>Hexapoda</taxon>
        <taxon>Insecta</taxon>
        <taxon>Pterygota</taxon>
        <taxon>Neoptera</taxon>
        <taxon>Endopterygota</taxon>
        <taxon>Diptera</taxon>
        <taxon>Nematocera</taxon>
        <taxon>Culicoidea</taxon>
        <taxon>Culicidae</taxon>
        <taxon>Anophelinae</taxon>
        <taxon>Anopheles</taxon>
    </lineage>
</organism>
<dbReference type="VEuPathDB" id="VectorBase:AFAF005525"/>
<dbReference type="Proteomes" id="UP000075886">
    <property type="component" value="Unassembled WGS sequence"/>
</dbReference>
<keyword evidence="3" id="KW-1185">Reference proteome</keyword>
<evidence type="ECO:0000256" key="1">
    <source>
        <dbReference type="SAM" id="MobiDB-lite"/>
    </source>
</evidence>
<feature type="compositionally biased region" description="Low complexity" evidence="1">
    <location>
        <begin position="146"/>
        <end position="179"/>
    </location>
</feature>
<dbReference type="EMBL" id="AXCN02000026">
    <property type="status" value="NOT_ANNOTATED_CDS"/>
    <property type="molecule type" value="Genomic_DNA"/>
</dbReference>
<feature type="region of interest" description="Disordered" evidence="1">
    <location>
        <begin position="225"/>
        <end position="278"/>
    </location>
</feature>
<accession>A0A182Q956</accession>
<evidence type="ECO:0000313" key="3">
    <source>
        <dbReference type="Proteomes" id="UP000075886"/>
    </source>
</evidence>
<feature type="region of interest" description="Disordered" evidence="1">
    <location>
        <begin position="106"/>
        <end position="134"/>
    </location>
</feature>
<dbReference type="STRING" id="69004.A0A182Q956"/>
<dbReference type="AlphaFoldDB" id="A0A182Q956"/>
<sequence>MFPPALPAEQIVCPSVSGLLVKNFTGTSRAAPYVQNSIRLPLAGLAPPRVLMCSASMGAEGSVTLQLREAVQAPDATGSLDGALTIGYPDPELLADMLGTFQGASTGAADPDATGPFELLQDSNGSTKATTDKTSVTTATNLLSHGTVSSSSVNNGSTSSNSGTSSSSSSSSNNLSPSSTAILHHGTTMVTVKSAPSIGAGNGGSLAATSPTSLVLTTVSRAETASGNSSASSSPSAASSPGAVSLNGLGSGGLVKKPRPKTVSPTRHGPQQCQSHPSHRIRSELFALGPMITISILFQPPPALGPSILTLAPGPRVSLTVNIQQIKKMFIKNDGAVNTFFLGNRIRFARCTDRKTSVDVPYGGEERDTNPFGQSTPFYCWASNEDSFWRGLAEQIMTRGSLGAENTKSWMGCDRRIAP</sequence>
<feature type="compositionally biased region" description="Polar residues" evidence="1">
    <location>
        <begin position="263"/>
        <end position="276"/>
    </location>
</feature>
<feature type="compositionally biased region" description="Low complexity" evidence="1">
    <location>
        <begin position="225"/>
        <end position="248"/>
    </location>
</feature>
<name>A0A182Q956_9DIPT</name>
<dbReference type="EnsemblMetazoa" id="AFAF005525-RA">
    <property type="protein sequence ID" value="AFAF005525-PA"/>
    <property type="gene ID" value="AFAF005525"/>
</dbReference>
<proteinExistence type="predicted"/>
<reference evidence="3" key="1">
    <citation type="submission" date="2014-01" db="EMBL/GenBank/DDBJ databases">
        <title>The Genome Sequence of Anopheles farauti FAR1 (V2).</title>
        <authorList>
            <consortium name="The Broad Institute Genomics Platform"/>
            <person name="Neafsey D.E."/>
            <person name="Besansky N."/>
            <person name="Howell P."/>
            <person name="Walton C."/>
            <person name="Young S.K."/>
            <person name="Zeng Q."/>
            <person name="Gargeya S."/>
            <person name="Fitzgerald M."/>
            <person name="Haas B."/>
            <person name="Abouelleil A."/>
            <person name="Allen A.W."/>
            <person name="Alvarado L."/>
            <person name="Arachchi H.M."/>
            <person name="Berlin A.M."/>
            <person name="Chapman S.B."/>
            <person name="Gainer-Dewar J."/>
            <person name="Goldberg J."/>
            <person name="Griggs A."/>
            <person name="Gujja S."/>
            <person name="Hansen M."/>
            <person name="Howarth C."/>
            <person name="Imamovic A."/>
            <person name="Ireland A."/>
            <person name="Larimer J."/>
            <person name="McCowan C."/>
            <person name="Murphy C."/>
            <person name="Pearson M."/>
            <person name="Poon T.W."/>
            <person name="Priest M."/>
            <person name="Roberts A."/>
            <person name="Saif S."/>
            <person name="Shea T."/>
            <person name="Sisk P."/>
            <person name="Sykes S."/>
            <person name="Wortman J."/>
            <person name="Nusbaum C."/>
            <person name="Birren B."/>
        </authorList>
    </citation>
    <scope>NUCLEOTIDE SEQUENCE [LARGE SCALE GENOMIC DNA]</scope>
    <source>
        <strain evidence="3">FAR1</strain>
    </source>
</reference>
<protein>
    <submittedName>
        <fullName evidence="2">Uncharacterized protein</fullName>
    </submittedName>
</protein>
<evidence type="ECO:0000313" key="2">
    <source>
        <dbReference type="EnsemblMetazoa" id="AFAF005525-PA"/>
    </source>
</evidence>
<reference evidence="2" key="2">
    <citation type="submission" date="2020-05" db="UniProtKB">
        <authorList>
            <consortium name="EnsemblMetazoa"/>
        </authorList>
    </citation>
    <scope>IDENTIFICATION</scope>
    <source>
        <strain evidence="2">FAR1</strain>
    </source>
</reference>